<keyword evidence="7 8" id="KW-0411">Iron-sulfur</keyword>
<dbReference type="PROSITE" id="PS00198">
    <property type="entry name" value="4FE4S_FER_1"/>
    <property type="match status" value="1"/>
</dbReference>
<keyword evidence="3 8" id="KW-0479">Metal-binding</keyword>
<dbReference type="AlphaFoldDB" id="A0A9D1DRI4"/>
<feature type="binding site" evidence="8">
    <location>
        <position position="386"/>
    </location>
    <ligand>
        <name>[4Fe-4S] cluster</name>
        <dbReference type="ChEBI" id="CHEBI:49883"/>
        <label>2</label>
    </ligand>
</feature>
<keyword evidence="4 8" id="KW-0677">Repeat</keyword>
<keyword evidence="5 8" id="KW-0249">Electron transport</keyword>
<dbReference type="Gene3D" id="3.40.50.11540">
    <property type="entry name" value="NADH-ubiquinone oxidoreductase 51kDa subunit"/>
    <property type="match status" value="1"/>
</dbReference>
<comment type="subcellular location">
    <subcellularLocation>
        <location evidence="8">Cell membrane</location>
        <topology evidence="8">Peripheral membrane protein</topology>
    </subcellularLocation>
</comment>
<comment type="subunit">
    <text evidence="8">The complex is composed of six subunits: RnfA, RnfB, RnfC, RnfD, RnfE and RnfG.</text>
</comment>
<reference evidence="11" key="1">
    <citation type="submission" date="2020-10" db="EMBL/GenBank/DDBJ databases">
        <authorList>
            <person name="Gilroy R."/>
        </authorList>
    </citation>
    <scope>NUCLEOTIDE SEQUENCE</scope>
    <source>
        <strain evidence="11">ChiSjej1B19-7085</strain>
    </source>
</reference>
<evidence type="ECO:0000256" key="4">
    <source>
        <dbReference type="ARBA" id="ARBA00022737"/>
    </source>
</evidence>
<feature type="binding site" evidence="8">
    <location>
        <position position="421"/>
    </location>
    <ligand>
        <name>[4Fe-4S] cluster</name>
        <dbReference type="ChEBI" id="CHEBI:49883"/>
        <label>2</label>
    </ligand>
</feature>
<dbReference type="InterPro" id="IPR017900">
    <property type="entry name" value="4Fe4S_Fe_S_CS"/>
</dbReference>
<feature type="binding site" evidence="8">
    <location>
        <position position="418"/>
    </location>
    <ligand>
        <name>[4Fe-4S] cluster</name>
        <dbReference type="ChEBI" id="CHEBI:49883"/>
        <label>2</label>
    </ligand>
</feature>
<dbReference type="EC" id="7.-.-.-" evidence="8"/>
<comment type="function">
    <text evidence="8">Part of a membrane-bound complex that couples electron transfer with translocation of ions across the membrane.</text>
</comment>
<dbReference type="EMBL" id="DVHF01000102">
    <property type="protein sequence ID" value="HIR57734.1"/>
    <property type="molecule type" value="Genomic_DNA"/>
</dbReference>
<feature type="binding site" evidence="8">
    <location>
        <position position="382"/>
    </location>
    <ligand>
        <name>[4Fe-4S] cluster</name>
        <dbReference type="ChEBI" id="CHEBI:49883"/>
        <label>1</label>
    </ligand>
</feature>
<feature type="binding site" evidence="8">
    <location>
        <position position="425"/>
    </location>
    <ligand>
        <name>[4Fe-4S] cluster</name>
        <dbReference type="ChEBI" id="CHEBI:49883"/>
        <label>1</label>
    </ligand>
</feature>
<comment type="similarity">
    <text evidence="8">Belongs to the 4Fe4S bacterial-type ferredoxin family. RnfC subfamily.</text>
</comment>
<feature type="binding site" evidence="8">
    <location>
        <position position="415"/>
    </location>
    <ligand>
        <name>[4Fe-4S] cluster</name>
        <dbReference type="ChEBI" id="CHEBI:49883"/>
        <label>2</label>
    </ligand>
</feature>
<dbReference type="GO" id="GO:0005886">
    <property type="term" value="C:plasma membrane"/>
    <property type="evidence" value="ECO:0007669"/>
    <property type="project" value="UniProtKB-SubCell"/>
</dbReference>
<dbReference type="NCBIfam" id="NF003454">
    <property type="entry name" value="PRK05035.1"/>
    <property type="match status" value="1"/>
</dbReference>
<name>A0A9D1DRI4_9FIRM</name>
<evidence type="ECO:0000256" key="6">
    <source>
        <dbReference type="ARBA" id="ARBA00023004"/>
    </source>
</evidence>
<feature type="region of interest" description="Disordered" evidence="9">
    <location>
        <begin position="1"/>
        <end position="26"/>
    </location>
</feature>
<dbReference type="InterPro" id="IPR019554">
    <property type="entry name" value="Soluble_ligand-bd"/>
</dbReference>
<dbReference type="Proteomes" id="UP000886785">
    <property type="component" value="Unassembled WGS sequence"/>
</dbReference>
<dbReference type="GO" id="GO:0051539">
    <property type="term" value="F:4 iron, 4 sulfur cluster binding"/>
    <property type="evidence" value="ECO:0007669"/>
    <property type="project" value="UniProtKB-KW"/>
</dbReference>
<comment type="cofactor">
    <cofactor evidence="8">
        <name>[4Fe-4S] cluster</name>
        <dbReference type="ChEBI" id="CHEBI:49883"/>
    </cofactor>
    <text evidence="8">Binds 2 [4Fe-4S] clusters per subunit.</text>
</comment>
<dbReference type="InterPro" id="IPR010208">
    <property type="entry name" value="Ion_transpt_RnfC/RsxC"/>
</dbReference>
<accession>A0A9D1DRI4</accession>
<dbReference type="PANTHER" id="PTHR43034">
    <property type="entry name" value="ION-TRANSLOCATING OXIDOREDUCTASE COMPLEX SUBUNIT C"/>
    <property type="match status" value="1"/>
</dbReference>
<keyword evidence="8" id="KW-1003">Cell membrane</keyword>
<feature type="domain" description="4Fe-4S ferredoxin-type" evidence="10">
    <location>
        <begin position="406"/>
        <end position="435"/>
    </location>
</feature>
<dbReference type="GO" id="GO:0046872">
    <property type="term" value="F:metal ion binding"/>
    <property type="evidence" value="ECO:0007669"/>
    <property type="project" value="UniProtKB-KW"/>
</dbReference>
<evidence type="ECO:0000256" key="3">
    <source>
        <dbReference type="ARBA" id="ARBA00022723"/>
    </source>
</evidence>
<evidence type="ECO:0000256" key="1">
    <source>
        <dbReference type="ARBA" id="ARBA00022448"/>
    </source>
</evidence>
<dbReference type="HAMAP" id="MF_00461">
    <property type="entry name" value="RsxC_RnfC"/>
    <property type="match status" value="1"/>
</dbReference>
<keyword evidence="6 8" id="KW-0408">Iron</keyword>
<dbReference type="SUPFAM" id="SSF46548">
    <property type="entry name" value="alpha-helical ferredoxin"/>
    <property type="match status" value="1"/>
</dbReference>
<feature type="domain" description="4Fe-4S ferredoxin-type" evidence="10">
    <location>
        <begin position="367"/>
        <end position="396"/>
    </location>
</feature>
<feature type="binding site" evidence="8">
    <location>
        <position position="379"/>
    </location>
    <ligand>
        <name>[4Fe-4S] cluster</name>
        <dbReference type="ChEBI" id="CHEBI:49883"/>
        <label>1</label>
    </ligand>
</feature>
<evidence type="ECO:0000256" key="7">
    <source>
        <dbReference type="ARBA" id="ARBA00023014"/>
    </source>
</evidence>
<comment type="caution">
    <text evidence="11">The sequence shown here is derived from an EMBL/GenBank/DDBJ whole genome shotgun (WGS) entry which is preliminary data.</text>
</comment>
<dbReference type="Pfam" id="PF13375">
    <property type="entry name" value="RnfC_N"/>
    <property type="match status" value="1"/>
</dbReference>
<organism evidence="11 12">
    <name type="scientific">Candidatus Gallacutalibacter pullicola</name>
    <dbReference type="NCBI Taxonomy" id="2840830"/>
    <lineage>
        <taxon>Bacteria</taxon>
        <taxon>Bacillati</taxon>
        <taxon>Bacillota</taxon>
        <taxon>Clostridia</taxon>
        <taxon>Eubacteriales</taxon>
        <taxon>Candidatus Gallacutalibacter</taxon>
    </lineage>
</organism>
<keyword evidence="8" id="KW-0472">Membrane</keyword>
<evidence type="ECO:0000256" key="9">
    <source>
        <dbReference type="SAM" id="MobiDB-lite"/>
    </source>
</evidence>
<dbReference type="PANTHER" id="PTHR43034:SF2">
    <property type="entry name" value="ION-TRANSLOCATING OXIDOREDUCTASE COMPLEX SUBUNIT C"/>
    <property type="match status" value="1"/>
</dbReference>
<dbReference type="InterPro" id="IPR026902">
    <property type="entry name" value="RnfC_N"/>
</dbReference>
<gene>
    <name evidence="11" type="primary">rsxC</name>
    <name evidence="8" type="synonym">rnfC</name>
    <name evidence="11" type="ORF">IAA54_08690</name>
</gene>
<dbReference type="PROSITE" id="PS51379">
    <property type="entry name" value="4FE4S_FER_2"/>
    <property type="match status" value="2"/>
</dbReference>
<evidence type="ECO:0000259" key="10">
    <source>
        <dbReference type="PROSITE" id="PS51379"/>
    </source>
</evidence>
<sequence length="449" mass="48068">MNVELTFPEKPFRTHGGARVPHHKNTAQKQSVVMPVPGRVVLPVQQHVGAPCTPLVKKGDHVFVGQKIADSDAFVSAPIHASVSGTVAGIEKVMLSGGQVLDAIAIDSDGLMEPYPELRPPKVYNLEDLVSAVRESGLVGLGGAGFPASVKLKVPPDKKLDTLIVNVAECEPYITADNREAIENSQAVLDGIYTIKRILGLERVIIAVENNKPDVIEVLQKIADNEEMDPQNQVRVLPLLSRYPQGAEKVLVQACTNRRIPAGKLPADVGCLVMNITSVAFLAGYLKTGMPLVKKRITVDGSAIADPQNVIVPIGTKISEIIAFCGGYKEPPKKILMGGPMMGIALTSDDLPVVKQNNGILAFGEEEARLMEPSACIRCGSCVSSCPMCLVPMMLEKYTEAQDVDGLSRFDVMTCMECGCCAFNCPAGRPLVQAIRLGKSLVKKAGGKR</sequence>
<feature type="binding site" evidence="8">
    <location>
        <position position="376"/>
    </location>
    <ligand>
        <name>[4Fe-4S] cluster</name>
        <dbReference type="ChEBI" id="CHEBI:49883"/>
        <label>1</label>
    </ligand>
</feature>
<protein>
    <recommendedName>
        <fullName evidence="8">Ion-translocating oxidoreductase complex subunit C</fullName>
        <ecNumber evidence="8">7.-.-.-</ecNumber>
    </recommendedName>
    <alternativeName>
        <fullName evidence="8">Rnf electron transport complex subunit C</fullName>
    </alternativeName>
</protein>
<dbReference type="InterPro" id="IPR017896">
    <property type="entry name" value="4Fe4S_Fe-S-bd"/>
</dbReference>
<evidence type="ECO:0000313" key="11">
    <source>
        <dbReference type="EMBL" id="HIR57734.1"/>
    </source>
</evidence>
<evidence type="ECO:0000256" key="2">
    <source>
        <dbReference type="ARBA" id="ARBA00022485"/>
    </source>
</evidence>
<evidence type="ECO:0000256" key="5">
    <source>
        <dbReference type="ARBA" id="ARBA00022982"/>
    </source>
</evidence>
<proteinExistence type="inferred from homology"/>
<dbReference type="InterPro" id="IPR037225">
    <property type="entry name" value="Nuo51_FMN-bd_sf"/>
</dbReference>
<dbReference type="SUPFAM" id="SSF142019">
    <property type="entry name" value="Nqo1 FMN-binding domain-like"/>
    <property type="match status" value="1"/>
</dbReference>
<reference evidence="11" key="2">
    <citation type="journal article" date="2021" name="PeerJ">
        <title>Extensive microbial diversity within the chicken gut microbiome revealed by metagenomics and culture.</title>
        <authorList>
            <person name="Gilroy R."/>
            <person name="Ravi A."/>
            <person name="Getino M."/>
            <person name="Pursley I."/>
            <person name="Horton D.L."/>
            <person name="Alikhan N.F."/>
            <person name="Baker D."/>
            <person name="Gharbi K."/>
            <person name="Hall N."/>
            <person name="Watson M."/>
            <person name="Adriaenssens E.M."/>
            <person name="Foster-Nyarko E."/>
            <person name="Jarju S."/>
            <person name="Secka A."/>
            <person name="Antonio M."/>
            <person name="Oren A."/>
            <person name="Chaudhuri R.R."/>
            <person name="La Ragione R."/>
            <person name="Hildebrand F."/>
            <person name="Pallen M.J."/>
        </authorList>
    </citation>
    <scope>NUCLEOTIDE SEQUENCE</scope>
    <source>
        <strain evidence="11">ChiSjej1B19-7085</strain>
    </source>
</reference>
<dbReference type="InterPro" id="IPR011538">
    <property type="entry name" value="Nuo51_FMN-bd"/>
</dbReference>
<evidence type="ECO:0000256" key="8">
    <source>
        <dbReference type="HAMAP-Rule" id="MF_00461"/>
    </source>
</evidence>
<keyword evidence="8" id="KW-1278">Translocase</keyword>
<dbReference type="Pfam" id="PF10531">
    <property type="entry name" value="SLBB"/>
    <property type="match status" value="1"/>
</dbReference>
<dbReference type="NCBIfam" id="TIGR01945">
    <property type="entry name" value="rnfC"/>
    <property type="match status" value="1"/>
</dbReference>
<dbReference type="GO" id="GO:0022900">
    <property type="term" value="P:electron transport chain"/>
    <property type="evidence" value="ECO:0007669"/>
    <property type="project" value="UniProtKB-UniRule"/>
</dbReference>
<dbReference type="GO" id="GO:0009055">
    <property type="term" value="F:electron transfer activity"/>
    <property type="evidence" value="ECO:0007669"/>
    <property type="project" value="InterPro"/>
</dbReference>
<dbReference type="Pfam" id="PF01512">
    <property type="entry name" value="Complex1_51K"/>
    <property type="match status" value="1"/>
</dbReference>
<evidence type="ECO:0000313" key="12">
    <source>
        <dbReference type="Proteomes" id="UP000886785"/>
    </source>
</evidence>
<keyword evidence="2 8" id="KW-0004">4Fe-4S</keyword>
<keyword evidence="1 8" id="KW-0813">Transport</keyword>
<dbReference type="Pfam" id="PF13237">
    <property type="entry name" value="Fer4_10"/>
    <property type="match status" value="1"/>
</dbReference>
<dbReference type="Gene3D" id="3.30.70.20">
    <property type="match status" value="1"/>
</dbReference>